<name>A0AAN9III1_CLITE</name>
<feature type="domain" description="Tetratricopeptide repeat protein 5 OB fold" evidence="1">
    <location>
        <begin position="117"/>
        <end position="170"/>
    </location>
</feature>
<accession>A0AAN9III1</accession>
<dbReference type="AlphaFoldDB" id="A0AAN9III1"/>
<evidence type="ECO:0000313" key="3">
    <source>
        <dbReference type="Proteomes" id="UP001359559"/>
    </source>
</evidence>
<gene>
    <name evidence="2" type="ORF">RJT34_25451</name>
</gene>
<dbReference type="Pfam" id="PF16669">
    <property type="entry name" value="TTC5_OB"/>
    <property type="match status" value="1"/>
</dbReference>
<sequence>MPKHHDPAFCKLDTEQSIVNHHDTCLDNLDDHDKMIHVNYDENMVVVKDVERGHGSIYRLRSLTHILRRANIIVGQMNQLGRTRGFPDLLKAQVKEFYWGLGKGSSQLSQDRRINWKHIKEGDQLTLLDPYFCDVDLLWKERHGFIKVILVKSIRLDFYEQVLVNGIQQAAYTSIYAQHKP</sequence>
<reference evidence="2 3" key="1">
    <citation type="submission" date="2024-01" db="EMBL/GenBank/DDBJ databases">
        <title>The genomes of 5 underutilized Papilionoideae crops provide insights into root nodulation and disease resistance.</title>
        <authorList>
            <person name="Yuan L."/>
        </authorList>
    </citation>
    <scope>NUCLEOTIDE SEQUENCE [LARGE SCALE GENOMIC DNA]</scope>
    <source>
        <strain evidence="2">LY-2023</strain>
        <tissue evidence="2">Leaf</tissue>
    </source>
</reference>
<organism evidence="2 3">
    <name type="scientific">Clitoria ternatea</name>
    <name type="common">Butterfly pea</name>
    <dbReference type="NCBI Taxonomy" id="43366"/>
    <lineage>
        <taxon>Eukaryota</taxon>
        <taxon>Viridiplantae</taxon>
        <taxon>Streptophyta</taxon>
        <taxon>Embryophyta</taxon>
        <taxon>Tracheophyta</taxon>
        <taxon>Spermatophyta</taxon>
        <taxon>Magnoliopsida</taxon>
        <taxon>eudicotyledons</taxon>
        <taxon>Gunneridae</taxon>
        <taxon>Pentapetalae</taxon>
        <taxon>rosids</taxon>
        <taxon>fabids</taxon>
        <taxon>Fabales</taxon>
        <taxon>Fabaceae</taxon>
        <taxon>Papilionoideae</taxon>
        <taxon>50 kb inversion clade</taxon>
        <taxon>NPAAA clade</taxon>
        <taxon>indigoferoid/millettioid clade</taxon>
        <taxon>Phaseoleae</taxon>
        <taxon>Clitoria</taxon>
    </lineage>
</organism>
<dbReference type="EMBL" id="JAYKXN010000006">
    <property type="protein sequence ID" value="KAK7280387.1"/>
    <property type="molecule type" value="Genomic_DNA"/>
</dbReference>
<evidence type="ECO:0000259" key="1">
    <source>
        <dbReference type="Pfam" id="PF16669"/>
    </source>
</evidence>
<evidence type="ECO:0000313" key="2">
    <source>
        <dbReference type="EMBL" id="KAK7280387.1"/>
    </source>
</evidence>
<dbReference type="InterPro" id="IPR032076">
    <property type="entry name" value="TTC5_OB"/>
</dbReference>
<dbReference type="Proteomes" id="UP001359559">
    <property type="component" value="Unassembled WGS sequence"/>
</dbReference>
<protein>
    <recommendedName>
        <fullName evidence="1">Tetratricopeptide repeat protein 5 OB fold domain-containing protein</fullName>
    </recommendedName>
</protein>
<keyword evidence="3" id="KW-1185">Reference proteome</keyword>
<proteinExistence type="predicted"/>
<comment type="caution">
    <text evidence="2">The sequence shown here is derived from an EMBL/GenBank/DDBJ whole genome shotgun (WGS) entry which is preliminary data.</text>
</comment>